<dbReference type="AlphaFoldDB" id="A0A6C0JZL6"/>
<evidence type="ECO:0000313" key="1">
    <source>
        <dbReference type="EMBL" id="QHU10889.1"/>
    </source>
</evidence>
<proteinExistence type="predicted"/>
<accession>A0A6C0JZL6</accession>
<reference evidence="1" key="1">
    <citation type="journal article" date="2020" name="Nature">
        <title>Giant virus diversity and host interactions through global metagenomics.</title>
        <authorList>
            <person name="Schulz F."/>
            <person name="Roux S."/>
            <person name="Paez-Espino D."/>
            <person name="Jungbluth S."/>
            <person name="Walsh D.A."/>
            <person name="Denef V.J."/>
            <person name="McMahon K.D."/>
            <person name="Konstantinidis K.T."/>
            <person name="Eloe-Fadrosh E.A."/>
            <person name="Kyrpides N.C."/>
            <person name="Woyke T."/>
        </authorList>
    </citation>
    <scope>NUCLEOTIDE SEQUENCE</scope>
    <source>
        <strain evidence="1">GVMAG-S-1101165-83</strain>
    </source>
</reference>
<dbReference type="EMBL" id="MN740773">
    <property type="protein sequence ID" value="QHU10889.1"/>
    <property type="molecule type" value="Genomic_DNA"/>
</dbReference>
<organism evidence="1">
    <name type="scientific">viral metagenome</name>
    <dbReference type="NCBI Taxonomy" id="1070528"/>
    <lineage>
        <taxon>unclassified sequences</taxon>
        <taxon>metagenomes</taxon>
        <taxon>organismal metagenomes</taxon>
    </lineage>
</organism>
<name>A0A6C0JZL6_9ZZZZ</name>
<protein>
    <submittedName>
        <fullName evidence="1">Uncharacterized protein</fullName>
    </submittedName>
</protein>
<sequence length="89" mass="10604">MLFRNSDGFIIEIKKSDFKNDYNYYSTLMRIKMQTMHQSSVQIKTKPRTKVEAFFDNCKESICDSELNLKQPKCNFYSNQAINKLLDEF</sequence>